<dbReference type="OrthoDB" id="10029320at2759"/>
<proteinExistence type="inferred from homology"/>
<name>A0A8H2ZV69_9HELO</name>
<dbReference type="Proteomes" id="UP000624404">
    <property type="component" value="Unassembled WGS sequence"/>
</dbReference>
<dbReference type="GO" id="GO:0020037">
    <property type="term" value="F:heme binding"/>
    <property type="evidence" value="ECO:0007669"/>
    <property type="project" value="InterPro"/>
</dbReference>
<keyword evidence="5" id="KW-0843">Virulence</keyword>
<evidence type="ECO:0000256" key="2">
    <source>
        <dbReference type="ARBA" id="ARBA00010617"/>
    </source>
</evidence>
<sequence>MMHPTLVPAAIAFAVIFLLRFIHTVMCGLFPKECTCKKNHILIRDLSKATAILRFSTLQSRAPPNQRLVSVFFISNAFTTTDKVVYNSSVAEAKDLLKTSNDDSLGLADDTLRLAREISLPASSTEPIHLNSLIQLVCFRFVLLKFFPSTTVVPCSNSSILRITGLINALWISSKCSCSSGRSHVSMQDSLQHEIDSLFPRLEKENKNPLNIILPAYETLWRVVLRCFLEVSFLSPSEVTTQWKKIIHEFLRNISQENFSERKGRCSAQDIVFESLRLYPPTKRIYRQNQRDGWIAAIDIEYLQRTEEIWGTDGSEFRPERWSELESSGDKAYKEAWMPFGKVSFQCPASKVAPMMIAMLVGCLVETFGNGQWILEDIWRDNEILRGQSLDNGREAFGSVFLRRAEVS</sequence>
<keyword evidence="6" id="KW-0732">Signal</keyword>
<dbReference type="PANTHER" id="PTHR24305">
    <property type="entry name" value="CYTOCHROME P450"/>
    <property type="match status" value="1"/>
</dbReference>
<feature type="chain" id="PRO_5034120828" evidence="6">
    <location>
        <begin position="28"/>
        <end position="408"/>
    </location>
</feature>
<gene>
    <name evidence="7" type="ORF">SCLTRI_LOCUS10030</name>
</gene>
<evidence type="ECO:0000256" key="5">
    <source>
        <dbReference type="ARBA" id="ARBA00023026"/>
    </source>
</evidence>
<comment type="cofactor">
    <cofactor evidence="1">
        <name>heme</name>
        <dbReference type="ChEBI" id="CHEBI:30413"/>
    </cofactor>
</comment>
<dbReference type="CDD" id="cd20626">
    <property type="entry name" value="CYP_Pc22g25500-like"/>
    <property type="match status" value="1"/>
</dbReference>
<dbReference type="GO" id="GO:0016705">
    <property type="term" value="F:oxidoreductase activity, acting on paired donors, with incorporation or reduction of molecular oxygen"/>
    <property type="evidence" value="ECO:0007669"/>
    <property type="project" value="InterPro"/>
</dbReference>
<dbReference type="GO" id="GO:0005506">
    <property type="term" value="F:iron ion binding"/>
    <property type="evidence" value="ECO:0007669"/>
    <property type="project" value="InterPro"/>
</dbReference>
<comment type="caution">
    <text evidence="7">The sequence shown here is derived from an EMBL/GenBank/DDBJ whole genome shotgun (WGS) entry which is preliminary data.</text>
</comment>
<dbReference type="InterPro" id="IPR036396">
    <property type="entry name" value="Cyt_P450_sf"/>
</dbReference>
<dbReference type="InterPro" id="IPR050121">
    <property type="entry name" value="Cytochrome_P450_monoxygenase"/>
</dbReference>
<evidence type="ECO:0000313" key="8">
    <source>
        <dbReference type="Proteomes" id="UP000624404"/>
    </source>
</evidence>
<dbReference type="GO" id="GO:0004497">
    <property type="term" value="F:monooxygenase activity"/>
    <property type="evidence" value="ECO:0007669"/>
    <property type="project" value="InterPro"/>
</dbReference>
<dbReference type="SUPFAM" id="SSF48264">
    <property type="entry name" value="Cytochrome P450"/>
    <property type="match status" value="1"/>
</dbReference>
<evidence type="ECO:0000256" key="3">
    <source>
        <dbReference type="ARBA" id="ARBA00022723"/>
    </source>
</evidence>
<evidence type="ECO:0000256" key="1">
    <source>
        <dbReference type="ARBA" id="ARBA00001971"/>
    </source>
</evidence>
<comment type="similarity">
    <text evidence="2">Belongs to the cytochrome P450 family.</text>
</comment>
<evidence type="ECO:0000256" key="4">
    <source>
        <dbReference type="ARBA" id="ARBA00023004"/>
    </source>
</evidence>
<evidence type="ECO:0000313" key="7">
    <source>
        <dbReference type="EMBL" id="CAD6453878.1"/>
    </source>
</evidence>
<reference evidence="7" key="1">
    <citation type="submission" date="2020-10" db="EMBL/GenBank/DDBJ databases">
        <authorList>
            <person name="Kusch S."/>
        </authorList>
    </citation>
    <scope>NUCLEOTIDE SEQUENCE</scope>
    <source>
        <strain evidence="7">SwB9</strain>
    </source>
</reference>
<keyword evidence="4" id="KW-0408">Iron</keyword>
<dbReference type="Gene3D" id="1.10.630.10">
    <property type="entry name" value="Cytochrome P450"/>
    <property type="match status" value="1"/>
</dbReference>
<dbReference type="InterPro" id="IPR001128">
    <property type="entry name" value="Cyt_P450"/>
</dbReference>
<dbReference type="PANTHER" id="PTHR24305:SF232">
    <property type="entry name" value="P450, PUTATIVE (EUROFUNG)-RELATED"/>
    <property type="match status" value="1"/>
</dbReference>
<dbReference type="Pfam" id="PF00067">
    <property type="entry name" value="p450"/>
    <property type="match status" value="1"/>
</dbReference>
<evidence type="ECO:0000256" key="6">
    <source>
        <dbReference type="SAM" id="SignalP"/>
    </source>
</evidence>
<keyword evidence="3" id="KW-0479">Metal-binding</keyword>
<protein>
    <submittedName>
        <fullName evidence="7">A224b17d-638c-43d7-8bf8-bc86673d8751</fullName>
    </submittedName>
</protein>
<dbReference type="EMBL" id="CAJHIA010000036">
    <property type="protein sequence ID" value="CAD6453878.1"/>
    <property type="molecule type" value="Genomic_DNA"/>
</dbReference>
<feature type="signal peptide" evidence="6">
    <location>
        <begin position="1"/>
        <end position="27"/>
    </location>
</feature>
<organism evidence="7 8">
    <name type="scientific">Sclerotinia trifoliorum</name>
    <dbReference type="NCBI Taxonomy" id="28548"/>
    <lineage>
        <taxon>Eukaryota</taxon>
        <taxon>Fungi</taxon>
        <taxon>Dikarya</taxon>
        <taxon>Ascomycota</taxon>
        <taxon>Pezizomycotina</taxon>
        <taxon>Leotiomycetes</taxon>
        <taxon>Helotiales</taxon>
        <taxon>Sclerotiniaceae</taxon>
        <taxon>Sclerotinia</taxon>
    </lineage>
</organism>
<keyword evidence="8" id="KW-1185">Reference proteome</keyword>
<dbReference type="AlphaFoldDB" id="A0A8H2ZV69"/>
<accession>A0A8H2ZV69</accession>